<keyword evidence="3" id="KW-1185">Reference proteome</keyword>
<dbReference type="EMBL" id="AGNL01035892">
    <property type="protein sequence ID" value="EJK54388.1"/>
    <property type="molecule type" value="Genomic_DNA"/>
</dbReference>
<feature type="non-terminal residue" evidence="2">
    <location>
        <position position="1"/>
    </location>
</feature>
<sequence length="102" mass="11035">RVRGKKGMGAQEKEHHTPGQALPEGQVPAGDRPPGTHPEVQGGQGGGREDEEGKGEEVPGVRARGGQDGLQRQQLQRVCLPWRRQQPVCGPGSHCEEEEEED</sequence>
<evidence type="ECO:0000256" key="1">
    <source>
        <dbReference type="SAM" id="MobiDB-lite"/>
    </source>
</evidence>
<accession>K0RKY6</accession>
<protein>
    <submittedName>
        <fullName evidence="2">Uncharacterized protein</fullName>
    </submittedName>
</protein>
<evidence type="ECO:0000313" key="3">
    <source>
        <dbReference type="Proteomes" id="UP000266841"/>
    </source>
</evidence>
<dbReference type="Proteomes" id="UP000266841">
    <property type="component" value="Unassembled WGS sequence"/>
</dbReference>
<name>K0RKY6_THAOC</name>
<proteinExistence type="predicted"/>
<dbReference type="AlphaFoldDB" id="K0RKY6"/>
<gene>
    <name evidence="2" type="ORF">THAOC_25988</name>
</gene>
<feature type="region of interest" description="Disordered" evidence="1">
    <location>
        <begin position="1"/>
        <end position="102"/>
    </location>
</feature>
<reference evidence="2 3" key="1">
    <citation type="journal article" date="2012" name="Genome Biol.">
        <title>Genome and low-iron response of an oceanic diatom adapted to chronic iron limitation.</title>
        <authorList>
            <person name="Lommer M."/>
            <person name="Specht M."/>
            <person name="Roy A.S."/>
            <person name="Kraemer L."/>
            <person name="Andreson R."/>
            <person name="Gutowska M.A."/>
            <person name="Wolf J."/>
            <person name="Bergner S.V."/>
            <person name="Schilhabel M.B."/>
            <person name="Klostermeier U.C."/>
            <person name="Beiko R.G."/>
            <person name="Rosenstiel P."/>
            <person name="Hippler M."/>
            <person name="Laroche J."/>
        </authorList>
    </citation>
    <scope>NUCLEOTIDE SEQUENCE [LARGE SCALE GENOMIC DNA]</scope>
    <source>
        <strain evidence="2 3">CCMP1005</strain>
    </source>
</reference>
<organism evidence="2 3">
    <name type="scientific">Thalassiosira oceanica</name>
    <name type="common">Marine diatom</name>
    <dbReference type="NCBI Taxonomy" id="159749"/>
    <lineage>
        <taxon>Eukaryota</taxon>
        <taxon>Sar</taxon>
        <taxon>Stramenopiles</taxon>
        <taxon>Ochrophyta</taxon>
        <taxon>Bacillariophyta</taxon>
        <taxon>Coscinodiscophyceae</taxon>
        <taxon>Thalassiosirophycidae</taxon>
        <taxon>Thalassiosirales</taxon>
        <taxon>Thalassiosiraceae</taxon>
        <taxon>Thalassiosira</taxon>
    </lineage>
</organism>
<feature type="compositionally biased region" description="Low complexity" evidence="1">
    <location>
        <begin position="58"/>
        <end position="77"/>
    </location>
</feature>
<comment type="caution">
    <text evidence="2">The sequence shown here is derived from an EMBL/GenBank/DDBJ whole genome shotgun (WGS) entry which is preliminary data.</text>
</comment>
<evidence type="ECO:0000313" key="2">
    <source>
        <dbReference type="EMBL" id="EJK54388.1"/>
    </source>
</evidence>